<comment type="caution">
    <text evidence="5">The sequence shown here is derived from an EMBL/GenBank/DDBJ whole genome shotgun (WGS) entry which is preliminary data.</text>
</comment>
<proteinExistence type="predicted"/>
<keyword evidence="1" id="KW-0560">Oxidoreductase</keyword>
<dbReference type="PANTHER" id="PTHR43818">
    <property type="entry name" value="BCDNA.GH03377"/>
    <property type="match status" value="1"/>
</dbReference>
<dbReference type="PANTHER" id="PTHR43818:SF11">
    <property type="entry name" value="BCDNA.GH03377"/>
    <property type="match status" value="1"/>
</dbReference>
<evidence type="ECO:0000256" key="1">
    <source>
        <dbReference type="ARBA" id="ARBA00023002"/>
    </source>
</evidence>
<dbReference type="AlphaFoldDB" id="A0A9X2GYK4"/>
<evidence type="ECO:0000256" key="2">
    <source>
        <dbReference type="ARBA" id="ARBA00023027"/>
    </source>
</evidence>
<accession>A0A9X2GYK4</accession>
<evidence type="ECO:0000313" key="5">
    <source>
        <dbReference type="EMBL" id="MCP2369816.1"/>
    </source>
</evidence>
<evidence type="ECO:0000259" key="3">
    <source>
        <dbReference type="Pfam" id="PF01408"/>
    </source>
</evidence>
<dbReference type="Gene3D" id="3.40.50.720">
    <property type="entry name" value="NAD(P)-binding Rossmann-like Domain"/>
    <property type="match status" value="1"/>
</dbReference>
<keyword evidence="6" id="KW-1185">Reference proteome</keyword>
<reference evidence="5" key="1">
    <citation type="submission" date="2022-06" db="EMBL/GenBank/DDBJ databases">
        <title>Sequencing the genomes of 1000 actinobacteria strains.</title>
        <authorList>
            <person name="Klenk H.-P."/>
        </authorList>
    </citation>
    <scope>NUCLEOTIDE SEQUENCE</scope>
    <source>
        <strain evidence="5">DSM 22016</strain>
    </source>
</reference>
<dbReference type="SUPFAM" id="SSF55347">
    <property type="entry name" value="Glyceraldehyde-3-phosphate dehydrogenase-like, C-terminal domain"/>
    <property type="match status" value="1"/>
</dbReference>
<dbReference type="Pfam" id="PF01408">
    <property type="entry name" value="GFO_IDH_MocA"/>
    <property type="match status" value="1"/>
</dbReference>
<dbReference type="Pfam" id="PF22725">
    <property type="entry name" value="GFO_IDH_MocA_C3"/>
    <property type="match status" value="1"/>
</dbReference>
<feature type="domain" description="Gfo/Idh/MocA-like oxidoreductase N-terminal" evidence="3">
    <location>
        <begin position="7"/>
        <end position="124"/>
    </location>
</feature>
<dbReference type="InterPro" id="IPR055170">
    <property type="entry name" value="GFO_IDH_MocA-like_dom"/>
</dbReference>
<dbReference type="OrthoDB" id="9812981at2"/>
<gene>
    <name evidence="5" type="ORF">BJ978_000492</name>
</gene>
<organism evidence="5 6">
    <name type="scientific">Agromyces terreus</name>
    <dbReference type="NCBI Taxonomy" id="424795"/>
    <lineage>
        <taxon>Bacteria</taxon>
        <taxon>Bacillati</taxon>
        <taxon>Actinomycetota</taxon>
        <taxon>Actinomycetes</taxon>
        <taxon>Micrococcales</taxon>
        <taxon>Microbacteriaceae</taxon>
        <taxon>Agromyces</taxon>
    </lineage>
</organism>
<dbReference type="GO" id="GO:0016491">
    <property type="term" value="F:oxidoreductase activity"/>
    <property type="evidence" value="ECO:0007669"/>
    <property type="project" value="UniProtKB-KW"/>
</dbReference>
<feature type="domain" description="GFO/IDH/MocA-like oxidoreductase" evidence="4">
    <location>
        <begin position="134"/>
        <end position="264"/>
    </location>
</feature>
<dbReference type="EMBL" id="JAMZDY010000001">
    <property type="protein sequence ID" value="MCP2369816.1"/>
    <property type="molecule type" value="Genomic_DNA"/>
</dbReference>
<evidence type="ECO:0000259" key="4">
    <source>
        <dbReference type="Pfam" id="PF22725"/>
    </source>
</evidence>
<sequence length="380" mass="39955">MTAERTLRVGIAGIHGHGAGHVTTALELERSGRMRLVAVADPRPPDATLDGVAAYTDTERMLRDEDLDVVVLSTPMHTHLPLAHAALHAGAHVLLEKPPTPTLADFERLVAASEGTGRAVQIGFQSLGSSAVGAVRELIAAGAIGEVSGYGALGTWPRTEQYWRRAPWAGRRTLDGVPVVDGAVTNPLAHAMATALAVAGATTTSDVSDVRLDLHRANDIEADDTSSLVVSLADGASVAAALSLTAAERAEPCVIVRGSEGRIVLWYTLDLVQVLPLGAQLPTTTSHARTGLLANLVDHVRDGAPLLVPAASTGAFMRVLEAVRTGEPASPIDPRFIDRVSDADGDRRVVRDLESWSERVVLEGRTFRELGAPWAGDAPA</sequence>
<dbReference type="SUPFAM" id="SSF51735">
    <property type="entry name" value="NAD(P)-binding Rossmann-fold domains"/>
    <property type="match status" value="1"/>
</dbReference>
<dbReference type="InterPro" id="IPR050463">
    <property type="entry name" value="Gfo/Idh/MocA_oxidrdct_glycsds"/>
</dbReference>
<keyword evidence="2" id="KW-0520">NAD</keyword>
<dbReference type="Proteomes" id="UP001139722">
    <property type="component" value="Unassembled WGS sequence"/>
</dbReference>
<dbReference type="Gene3D" id="3.30.360.10">
    <property type="entry name" value="Dihydrodipicolinate Reductase, domain 2"/>
    <property type="match status" value="1"/>
</dbReference>
<protein>
    <submittedName>
        <fullName evidence="5">Dehydrogenase</fullName>
    </submittedName>
</protein>
<evidence type="ECO:0000313" key="6">
    <source>
        <dbReference type="Proteomes" id="UP001139722"/>
    </source>
</evidence>
<name>A0A9X2GYK4_9MICO</name>
<dbReference type="GO" id="GO:0000166">
    <property type="term" value="F:nucleotide binding"/>
    <property type="evidence" value="ECO:0007669"/>
    <property type="project" value="InterPro"/>
</dbReference>
<dbReference type="InterPro" id="IPR000683">
    <property type="entry name" value="Gfo/Idh/MocA-like_OxRdtase_N"/>
</dbReference>
<dbReference type="InterPro" id="IPR036291">
    <property type="entry name" value="NAD(P)-bd_dom_sf"/>
</dbReference>
<dbReference type="RefSeq" id="WP_157000367.1">
    <property type="nucleotide sequence ID" value="NZ_BAAANU010000048.1"/>
</dbReference>